<comment type="caution">
    <text evidence="1">The sequence shown here is derived from an EMBL/GenBank/DDBJ whole genome shotgun (WGS) entry which is preliminary data.</text>
</comment>
<reference evidence="2" key="1">
    <citation type="submission" date="2016-06" db="EMBL/GenBank/DDBJ databases">
        <title>Parallel loss of symbiosis genes in relatives of nitrogen-fixing non-legume Parasponia.</title>
        <authorList>
            <person name="Van Velzen R."/>
            <person name="Holmer R."/>
            <person name="Bu F."/>
            <person name="Rutten L."/>
            <person name="Van Zeijl A."/>
            <person name="Liu W."/>
            <person name="Santuari L."/>
            <person name="Cao Q."/>
            <person name="Sharma T."/>
            <person name="Shen D."/>
            <person name="Roswanjaya Y."/>
            <person name="Wardhani T."/>
            <person name="Kalhor M.S."/>
            <person name="Jansen J."/>
            <person name="Van den Hoogen J."/>
            <person name="Gungor B."/>
            <person name="Hartog M."/>
            <person name="Hontelez J."/>
            <person name="Verver J."/>
            <person name="Yang W.-C."/>
            <person name="Schijlen E."/>
            <person name="Repin R."/>
            <person name="Schilthuizen M."/>
            <person name="Schranz E."/>
            <person name="Heidstra R."/>
            <person name="Miyata K."/>
            <person name="Fedorova E."/>
            <person name="Kohlen W."/>
            <person name="Bisseling T."/>
            <person name="Smit S."/>
            <person name="Geurts R."/>
        </authorList>
    </citation>
    <scope>NUCLEOTIDE SEQUENCE [LARGE SCALE GENOMIC DNA]</scope>
    <source>
        <strain evidence="2">cv. WU1-14</strain>
    </source>
</reference>
<proteinExistence type="predicted"/>
<dbReference type="EMBL" id="JXTB01000684">
    <property type="protein sequence ID" value="PON34045.1"/>
    <property type="molecule type" value="Genomic_DNA"/>
</dbReference>
<evidence type="ECO:0000313" key="1">
    <source>
        <dbReference type="EMBL" id="PON34045.1"/>
    </source>
</evidence>
<accession>A0A2P5ABX4</accession>
<evidence type="ECO:0000313" key="2">
    <source>
        <dbReference type="Proteomes" id="UP000237105"/>
    </source>
</evidence>
<name>A0A2P5ABX4_PARAD</name>
<protein>
    <submittedName>
        <fullName evidence="1">Uncharacterized protein</fullName>
    </submittedName>
</protein>
<dbReference type="Proteomes" id="UP000237105">
    <property type="component" value="Unassembled WGS sequence"/>
</dbReference>
<sequence length="60" mass="6665">MQRSTETHEGQLYFICLIMQYLHRLPSYGHASAGDIISHNPKSTTIVTTVDAEGLFSISP</sequence>
<keyword evidence="2" id="KW-1185">Reference proteome</keyword>
<gene>
    <name evidence="1" type="ORF">PanWU01x14_347840</name>
</gene>
<organism evidence="1 2">
    <name type="scientific">Parasponia andersonii</name>
    <name type="common">Sponia andersonii</name>
    <dbReference type="NCBI Taxonomy" id="3476"/>
    <lineage>
        <taxon>Eukaryota</taxon>
        <taxon>Viridiplantae</taxon>
        <taxon>Streptophyta</taxon>
        <taxon>Embryophyta</taxon>
        <taxon>Tracheophyta</taxon>
        <taxon>Spermatophyta</taxon>
        <taxon>Magnoliopsida</taxon>
        <taxon>eudicotyledons</taxon>
        <taxon>Gunneridae</taxon>
        <taxon>Pentapetalae</taxon>
        <taxon>rosids</taxon>
        <taxon>fabids</taxon>
        <taxon>Rosales</taxon>
        <taxon>Cannabaceae</taxon>
        <taxon>Parasponia</taxon>
    </lineage>
</organism>
<dbReference type="AlphaFoldDB" id="A0A2P5ABX4"/>